<dbReference type="RefSeq" id="WP_146833795.1">
    <property type="nucleotide sequence ID" value="NZ_CP042476.1"/>
</dbReference>
<dbReference type="OrthoDB" id="893802at2"/>
<dbReference type="PROSITE" id="PS51257">
    <property type="entry name" value="PROKAR_LIPOPROTEIN"/>
    <property type="match status" value="1"/>
</dbReference>
<protein>
    <recommendedName>
        <fullName evidence="3">Lipoprotein</fullName>
    </recommendedName>
</protein>
<dbReference type="EMBL" id="CP042476">
    <property type="protein sequence ID" value="QED37854.1"/>
    <property type="molecule type" value="Genomic_DNA"/>
</dbReference>
<dbReference type="KEGG" id="anp:FK178_09015"/>
<gene>
    <name evidence="1" type="ORF">FK178_09015</name>
</gene>
<evidence type="ECO:0000313" key="2">
    <source>
        <dbReference type="Proteomes" id="UP000321954"/>
    </source>
</evidence>
<keyword evidence="2" id="KW-1185">Reference proteome</keyword>
<sequence>MKKLVLFLTASLILSSCSIENDGPRIAADFAEVTEIELPEFFEQGKTYEIKVTYLLPTACHTAAGLEVKRGNAEGPGRRDIYVAGVATYDQNVVTCNRQSEDLEKTAKFAIGIDEEDPYTFYLWTGLDNDLENEFTIIEVPVVGPGEPNPGE</sequence>
<reference evidence="1 2" key="1">
    <citation type="submission" date="2019-08" db="EMBL/GenBank/DDBJ databases">
        <title>Antarcticibacterium arcticum sp. nov., a bacterium isolated from marine sediment of the Canadian Beaufort Sea.</title>
        <authorList>
            <person name="Lee Y.M."/>
            <person name="Baek K."/>
            <person name="Lee D.-H."/>
            <person name="Shin S.C."/>
            <person name="Jin Y.K."/>
            <person name="Park Y."/>
        </authorList>
    </citation>
    <scope>NUCLEOTIDE SEQUENCE [LARGE SCALE GENOMIC DNA]</scope>
    <source>
        <strain evidence="1 2">PAMC 28998</strain>
    </source>
</reference>
<dbReference type="AlphaFoldDB" id="A0A5B8YJB3"/>
<evidence type="ECO:0008006" key="3">
    <source>
        <dbReference type="Google" id="ProtNLM"/>
    </source>
</evidence>
<accession>A0A5B8YJB3</accession>
<dbReference type="Proteomes" id="UP000321954">
    <property type="component" value="Chromosome"/>
</dbReference>
<proteinExistence type="predicted"/>
<evidence type="ECO:0000313" key="1">
    <source>
        <dbReference type="EMBL" id="QED37854.1"/>
    </source>
</evidence>
<organism evidence="1 2">
    <name type="scientific">Antarcticibacterium arcticum</name>
    <dbReference type="NCBI Taxonomy" id="2585771"/>
    <lineage>
        <taxon>Bacteria</taxon>
        <taxon>Pseudomonadati</taxon>
        <taxon>Bacteroidota</taxon>
        <taxon>Flavobacteriia</taxon>
        <taxon>Flavobacteriales</taxon>
        <taxon>Flavobacteriaceae</taxon>
        <taxon>Antarcticibacterium</taxon>
    </lineage>
</organism>
<name>A0A5B8YJB3_9FLAO</name>